<dbReference type="OrthoDB" id="6188167at2"/>
<evidence type="ECO:0000256" key="1">
    <source>
        <dbReference type="SAM" id="MobiDB-lite"/>
    </source>
</evidence>
<dbReference type="InterPro" id="IPR012434">
    <property type="entry name" value="DUF1631"/>
</dbReference>
<keyword evidence="3" id="KW-1185">Reference proteome</keyword>
<dbReference type="RefSeq" id="WP_078758488.1">
    <property type="nucleotide sequence ID" value="NZ_FUXP01000006.1"/>
</dbReference>
<evidence type="ECO:0000313" key="2">
    <source>
        <dbReference type="EMBL" id="SKA09549.1"/>
    </source>
</evidence>
<reference evidence="2 3" key="1">
    <citation type="submission" date="2017-02" db="EMBL/GenBank/DDBJ databases">
        <authorList>
            <person name="Peterson S.W."/>
        </authorList>
    </citation>
    <scope>NUCLEOTIDE SEQUENCE [LARGE SCALE GENOMIC DNA]</scope>
    <source>
        <strain evidence="2 3">DSM 21749</strain>
    </source>
</reference>
<feature type="compositionally biased region" description="Low complexity" evidence="1">
    <location>
        <begin position="279"/>
        <end position="300"/>
    </location>
</feature>
<dbReference type="Proteomes" id="UP000190061">
    <property type="component" value="Unassembled WGS sequence"/>
</dbReference>
<gene>
    <name evidence="2" type="ORF">SAMN02745674_01917</name>
</gene>
<feature type="compositionally biased region" description="Gly residues" evidence="1">
    <location>
        <begin position="253"/>
        <end position="278"/>
    </location>
</feature>
<sequence length="804" mass="85714">MPIQPLGTAQATRKDPTRVLEEIKRLALEQLGGLPGSLYPAVERALEAAANSNMDPRASQVLYQNQAALWVLKQHHAAHVMRFRQNVGSGFDSFRPQGGRARRELPLGLVDEGQLDLHLAGQTLVQVFEKIHAEPLEAMAGRLKVLSAVLGLEPPENPVGPERLVSSFVDTLSGEQVPEALRGQLFRQYEQELAKVLGNLYEQVNTLLASSGYGTAVPGTQAPAPRPEVPPVSHHELVEPRFPSAPADTTGPAGPGWSGADAAGGHGPAGGAGVGPGASGAVAPGHGNAAGDQRGASAAGAPGGGDAAAPQQPGFDSAPGASAPTPAELVELRNMLHAWREGVLRGAAGPMPAPGQVPQPVSADRREMRVDEVVSVASLLQAEPSDVFARALAGSGRLAGVIREQLSDGSRRLGLDPEGIRFSLDEEDAIDLVALLFDSLFQSHQLQDRARRLYARLVLPIVKVALTDQDMFVRPAHPARRLIDAITEACAGNRGETSQERELLDRAAAVSQRVVAEYNEDLAIFETAHAELDALLQQQRRRIELQAERAAKATYGRERLNLARDQADTMLATRLAAPPLSHAVADFLMTSWRHHLVQVLLREGADSPRLTEAKALGDAIVAADRVAAEARGGELARRLLALEPAIVACLASSGLDHTAAEHGLAVLVKGLVYPDAPRKLYEAPTSDTSDEEEDEKGLWLAGGTDTLRFDPAVADRMRDLEVGEWLQLTDLDGETSAVKVAWASPLTSRRLLVNRRGVRVLVASAEELAVLSAAGRLQLGCEPTPFEQAMQHVRGQLDRAVGHH</sequence>
<evidence type="ECO:0008006" key="4">
    <source>
        <dbReference type="Google" id="ProtNLM"/>
    </source>
</evidence>
<name>A0A1T4R0M3_9GAMM</name>
<dbReference type="EMBL" id="FUXP01000006">
    <property type="protein sequence ID" value="SKA09549.1"/>
    <property type="molecule type" value="Genomic_DNA"/>
</dbReference>
<proteinExistence type="predicted"/>
<dbReference type="AlphaFoldDB" id="A0A1T4R0M3"/>
<protein>
    <recommendedName>
        <fullName evidence="4">Thymidine phosphorylase</fullName>
    </recommendedName>
</protein>
<organism evidence="2 3">
    <name type="scientific">Lysobacter spongiicola DSM 21749</name>
    <dbReference type="NCBI Taxonomy" id="1122188"/>
    <lineage>
        <taxon>Bacteria</taxon>
        <taxon>Pseudomonadati</taxon>
        <taxon>Pseudomonadota</taxon>
        <taxon>Gammaproteobacteria</taxon>
        <taxon>Lysobacterales</taxon>
        <taxon>Lysobacteraceae</taxon>
        <taxon>Novilysobacter</taxon>
    </lineage>
</organism>
<dbReference type="Pfam" id="PF07793">
    <property type="entry name" value="DUF1631"/>
    <property type="match status" value="1"/>
</dbReference>
<feature type="region of interest" description="Disordered" evidence="1">
    <location>
        <begin position="241"/>
        <end position="324"/>
    </location>
</feature>
<accession>A0A1T4R0M3</accession>
<dbReference type="STRING" id="1122188.SAMN02745674_01917"/>
<evidence type="ECO:0000313" key="3">
    <source>
        <dbReference type="Proteomes" id="UP000190061"/>
    </source>
</evidence>